<evidence type="ECO:0000313" key="16">
    <source>
        <dbReference type="Proteomes" id="UP001139006"/>
    </source>
</evidence>
<evidence type="ECO:0000256" key="5">
    <source>
        <dbReference type="ARBA" id="ARBA00022723"/>
    </source>
</evidence>
<keyword evidence="8 14" id="KW-0406">Ion transport</keyword>
<keyword evidence="3 14" id="KW-1003">Cell membrane</keyword>
<reference evidence="15 16" key="1">
    <citation type="journal article" date="2023" name="Int. J. Syst. Evol. Microbiol.">
        <title>Ligilactobacillus ubinensis sp. nov., a novel species isolated from the wild ferment of a durian fruit (Durio zibethinus).</title>
        <authorList>
            <person name="Heng Y.C."/>
            <person name="Menon N."/>
            <person name="Chen B."/>
            <person name="Loo B.Z.L."/>
            <person name="Wong G.W.J."/>
            <person name="Lim A.C.H."/>
            <person name="Silvaraju S."/>
            <person name="Kittelmann S."/>
        </authorList>
    </citation>
    <scope>NUCLEOTIDE SEQUENCE [LARGE SCALE GENOMIC DNA]</scope>
    <source>
        <strain evidence="15 16">WILCCON 0076</strain>
    </source>
</reference>
<feature type="binding site" evidence="14">
    <location>
        <position position="68"/>
    </location>
    <ligand>
        <name>Na(+)</name>
        <dbReference type="ChEBI" id="CHEBI:29101"/>
        <note>structural</note>
    </ligand>
</feature>
<dbReference type="InterPro" id="IPR003691">
    <property type="entry name" value="FluC"/>
</dbReference>
<keyword evidence="16" id="KW-1185">Reference proteome</keyword>
<feature type="transmembrane region" description="Helical" evidence="14">
    <location>
        <begin position="33"/>
        <end position="52"/>
    </location>
</feature>
<dbReference type="Proteomes" id="UP001139006">
    <property type="component" value="Unassembled WGS sequence"/>
</dbReference>
<keyword evidence="6 14" id="KW-1133">Transmembrane helix</keyword>
<evidence type="ECO:0000256" key="8">
    <source>
        <dbReference type="ARBA" id="ARBA00023065"/>
    </source>
</evidence>
<keyword evidence="4 14" id="KW-0812">Transmembrane</keyword>
<evidence type="ECO:0000256" key="12">
    <source>
        <dbReference type="ARBA" id="ARBA00035585"/>
    </source>
</evidence>
<evidence type="ECO:0000256" key="7">
    <source>
        <dbReference type="ARBA" id="ARBA00023053"/>
    </source>
</evidence>
<dbReference type="RefSeq" id="WP_253362136.1">
    <property type="nucleotide sequence ID" value="NZ_JAIULA010000032.1"/>
</dbReference>
<gene>
    <name evidence="14" type="primary">fluC</name>
    <name evidence="14" type="synonym">crcB</name>
    <name evidence="15" type="ORF">LB941_11610</name>
</gene>
<dbReference type="PANTHER" id="PTHR28259:SF16">
    <property type="entry name" value="FLUORIDE-SPECIFIC ION CHANNEL FLUC 2"/>
    <property type="match status" value="1"/>
</dbReference>
<evidence type="ECO:0000256" key="1">
    <source>
        <dbReference type="ARBA" id="ARBA00004651"/>
    </source>
</evidence>
<name>A0A9X2FS50_9LACO</name>
<dbReference type="EMBL" id="JAIULA010000032">
    <property type="protein sequence ID" value="MCP0887978.1"/>
    <property type="molecule type" value="Genomic_DNA"/>
</dbReference>
<dbReference type="GO" id="GO:0046872">
    <property type="term" value="F:metal ion binding"/>
    <property type="evidence" value="ECO:0007669"/>
    <property type="project" value="UniProtKB-KW"/>
</dbReference>
<dbReference type="AlphaFoldDB" id="A0A9X2FS50"/>
<dbReference type="Pfam" id="PF02537">
    <property type="entry name" value="CRCB"/>
    <property type="match status" value="1"/>
</dbReference>
<dbReference type="GO" id="GO:0140114">
    <property type="term" value="P:cellular detoxification of fluoride"/>
    <property type="evidence" value="ECO:0007669"/>
    <property type="project" value="UniProtKB-UniRule"/>
</dbReference>
<dbReference type="GO" id="GO:0005886">
    <property type="term" value="C:plasma membrane"/>
    <property type="evidence" value="ECO:0007669"/>
    <property type="project" value="UniProtKB-SubCell"/>
</dbReference>
<evidence type="ECO:0000256" key="11">
    <source>
        <dbReference type="ARBA" id="ARBA00035120"/>
    </source>
</evidence>
<feature type="binding site" evidence="14">
    <location>
        <position position="71"/>
    </location>
    <ligand>
        <name>Na(+)</name>
        <dbReference type="ChEBI" id="CHEBI:29101"/>
        <note>structural</note>
    </ligand>
</feature>
<keyword evidence="7 14" id="KW-0915">Sodium</keyword>
<evidence type="ECO:0000256" key="4">
    <source>
        <dbReference type="ARBA" id="ARBA00022692"/>
    </source>
</evidence>
<proteinExistence type="inferred from homology"/>
<evidence type="ECO:0000256" key="2">
    <source>
        <dbReference type="ARBA" id="ARBA00022448"/>
    </source>
</evidence>
<dbReference type="HAMAP" id="MF_00454">
    <property type="entry name" value="FluC"/>
    <property type="match status" value="1"/>
</dbReference>
<organism evidence="15 16">
    <name type="scientific">Ligilactobacillus ubinensis</name>
    <dbReference type="NCBI Taxonomy" id="2876789"/>
    <lineage>
        <taxon>Bacteria</taxon>
        <taxon>Bacillati</taxon>
        <taxon>Bacillota</taxon>
        <taxon>Bacilli</taxon>
        <taxon>Lactobacillales</taxon>
        <taxon>Lactobacillaceae</taxon>
        <taxon>Ligilactobacillus</taxon>
    </lineage>
</organism>
<comment type="caution">
    <text evidence="15">The sequence shown here is derived from an EMBL/GenBank/DDBJ whole genome shotgun (WGS) entry which is preliminary data.</text>
</comment>
<keyword evidence="2 14" id="KW-0813">Transport</keyword>
<keyword evidence="9 14" id="KW-0472">Membrane</keyword>
<comment type="function">
    <text evidence="13 14">Fluoride-specific ion channel. Important for reducing fluoride concentration in the cell, thus reducing its toxicity.</text>
</comment>
<comment type="similarity">
    <text evidence="11 14">Belongs to the fluoride channel Fluc/FEX (TC 1.A.43) family.</text>
</comment>
<feature type="transmembrane region" description="Helical" evidence="14">
    <location>
        <begin position="93"/>
        <end position="114"/>
    </location>
</feature>
<keyword evidence="5 14" id="KW-0479">Metal-binding</keyword>
<comment type="subcellular location">
    <subcellularLocation>
        <location evidence="1 14">Cell membrane</location>
        <topology evidence="1 14">Multi-pass membrane protein</topology>
    </subcellularLocation>
</comment>
<evidence type="ECO:0000313" key="15">
    <source>
        <dbReference type="EMBL" id="MCP0887978.1"/>
    </source>
</evidence>
<comment type="catalytic activity">
    <reaction evidence="12">
        <text>fluoride(in) = fluoride(out)</text>
        <dbReference type="Rhea" id="RHEA:76159"/>
        <dbReference type="ChEBI" id="CHEBI:17051"/>
    </reaction>
    <physiologicalReaction direction="left-to-right" evidence="12">
        <dbReference type="Rhea" id="RHEA:76160"/>
    </physiologicalReaction>
</comment>
<feature type="transmembrane region" description="Helical" evidence="14">
    <location>
        <begin position="58"/>
        <end position="81"/>
    </location>
</feature>
<accession>A0A9X2FS50</accession>
<keyword evidence="10 14" id="KW-0407">Ion channel</keyword>
<sequence>MIYLVGIGAALGSLFRYEFTVAIKKRFIYNWPLATFIINLVGSFLLGLLFGVDLPANYYLFLGTGILGGFTTFSTLNTEIIGLFNNKKIRIGIIYMFLSYLSGFFLLAIGYFLGHMM</sequence>
<evidence type="ECO:0000256" key="3">
    <source>
        <dbReference type="ARBA" id="ARBA00022475"/>
    </source>
</evidence>
<protein>
    <recommendedName>
        <fullName evidence="14">Fluoride-specific ion channel FluC</fullName>
    </recommendedName>
</protein>
<evidence type="ECO:0000256" key="14">
    <source>
        <dbReference type="HAMAP-Rule" id="MF_00454"/>
    </source>
</evidence>
<evidence type="ECO:0000256" key="6">
    <source>
        <dbReference type="ARBA" id="ARBA00022989"/>
    </source>
</evidence>
<comment type="activity regulation">
    <text evidence="14">Na(+) is not transported, but it plays an essential structural role and its presence is essential for fluoride channel function.</text>
</comment>
<evidence type="ECO:0000256" key="9">
    <source>
        <dbReference type="ARBA" id="ARBA00023136"/>
    </source>
</evidence>
<dbReference type="PANTHER" id="PTHR28259">
    <property type="entry name" value="FLUORIDE EXPORT PROTEIN 1-RELATED"/>
    <property type="match status" value="1"/>
</dbReference>
<evidence type="ECO:0000256" key="13">
    <source>
        <dbReference type="ARBA" id="ARBA00049940"/>
    </source>
</evidence>
<evidence type="ECO:0000256" key="10">
    <source>
        <dbReference type="ARBA" id="ARBA00023303"/>
    </source>
</evidence>
<dbReference type="GO" id="GO:0062054">
    <property type="term" value="F:fluoride channel activity"/>
    <property type="evidence" value="ECO:0007669"/>
    <property type="project" value="UniProtKB-UniRule"/>
</dbReference>